<feature type="compositionally biased region" description="Low complexity" evidence="1">
    <location>
        <begin position="846"/>
        <end position="855"/>
    </location>
</feature>
<protein>
    <submittedName>
        <fullName evidence="2">Uncharacterized protein</fullName>
    </submittedName>
</protein>
<evidence type="ECO:0000313" key="3">
    <source>
        <dbReference type="Proteomes" id="UP000271974"/>
    </source>
</evidence>
<comment type="caution">
    <text evidence="2">The sequence shown here is derived from an EMBL/GenBank/DDBJ whole genome shotgun (WGS) entry which is preliminary data.</text>
</comment>
<proteinExistence type="predicted"/>
<dbReference type="Proteomes" id="UP000271974">
    <property type="component" value="Unassembled WGS sequence"/>
</dbReference>
<feature type="region of interest" description="Disordered" evidence="1">
    <location>
        <begin position="771"/>
        <end position="808"/>
    </location>
</feature>
<feature type="region of interest" description="Disordered" evidence="1">
    <location>
        <begin position="526"/>
        <end position="568"/>
    </location>
</feature>
<feature type="compositionally biased region" description="Basic and acidic residues" evidence="1">
    <location>
        <begin position="863"/>
        <end position="874"/>
    </location>
</feature>
<organism evidence="2 3">
    <name type="scientific">Elysia chlorotica</name>
    <name type="common">Eastern emerald elysia</name>
    <name type="synonym">Sea slug</name>
    <dbReference type="NCBI Taxonomy" id="188477"/>
    <lineage>
        <taxon>Eukaryota</taxon>
        <taxon>Metazoa</taxon>
        <taxon>Spiralia</taxon>
        <taxon>Lophotrochozoa</taxon>
        <taxon>Mollusca</taxon>
        <taxon>Gastropoda</taxon>
        <taxon>Heterobranchia</taxon>
        <taxon>Euthyneura</taxon>
        <taxon>Panpulmonata</taxon>
        <taxon>Sacoglossa</taxon>
        <taxon>Placobranchoidea</taxon>
        <taxon>Plakobranchidae</taxon>
        <taxon>Elysia</taxon>
    </lineage>
</organism>
<reference evidence="2 3" key="1">
    <citation type="submission" date="2019-01" db="EMBL/GenBank/DDBJ databases">
        <title>A draft genome assembly of the solar-powered sea slug Elysia chlorotica.</title>
        <authorList>
            <person name="Cai H."/>
            <person name="Li Q."/>
            <person name="Fang X."/>
            <person name="Li J."/>
            <person name="Curtis N.E."/>
            <person name="Altenburger A."/>
            <person name="Shibata T."/>
            <person name="Feng M."/>
            <person name="Maeda T."/>
            <person name="Schwartz J.A."/>
            <person name="Shigenobu S."/>
            <person name="Lundholm N."/>
            <person name="Nishiyama T."/>
            <person name="Yang H."/>
            <person name="Hasebe M."/>
            <person name="Li S."/>
            <person name="Pierce S.K."/>
            <person name="Wang J."/>
        </authorList>
    </citation>
    <scope>NUCLEOTIDE SEQUENCE [LARGE SCALE GENOMIC DNA]</scope>
    <source>
        <strain evidence="2">EC2010</strain>
        <tissue evidence="2">Whole organism of an adult</tissue>
    </source>
</reference>
<name>A0A433SK11_ELYCH</name>
<sequence length="1012" mass="112871">MKVIVKLRGHTEIVENVSVDEKCCPLVGGVHPYPEASQQDSHLANQSALWFKTLAIDCIFVDCDKSEVHWFPMVSEANPDVGVILRKSRPDRYESRFLLSLARPLFEDATILEMDPSLKGMMLTCSEAMRKLSAGKLGKTEFNRAVASILHVYILPSIAFSAGDLYCLSRTRCLVEDRLNNAENMIKCVVESIDRLETCLNTLRSNLLFRENLESEEYLQTCNSNFLRVFVKNLEDFLVSLNLGLETQQSKVNWAKQHEDGARLAELKATRDKMHADIVQLIRIREAIRNVTVRKDFFKTKKSSKRRKKAVEVASCFHDVFVEVVRRLEAENKTLERLCQDKLNISAAREATMSAIMQLDNNNRVSERTTTFEPEDFVDYSIDVDSASKKSDLWPTFQERVNAILAKSSSKSRLVHVEGCKSLSSRIDLALSEFNLAVSSGARSEHDSQNRLGVSRLPGVEMRNSSPSTNLQARRNSRNLRNTVCTGGEEICVHAATLTLAPHGQVLPSQEVDLDVSETKVSVEVQNDGVEAPQRNVSNISQTVPSSDDQEGDTGFEPGPNLQRNRQRQRVNEKLALASLLRAVDEIKLALQAHFREMVASLSLELDDLDLGLDTADQKELLWKSYERIFMASELARLTDLYATLLRPGAQRTHATLSTSPLQAILQEDKILELFYGPSRCSSPVTPRDLEDDKKFSMARTLSEPSLDVRRCPIDELYTLANADSSDIQRRFGLESSGEDSDLPSSSDSSCSSKDRVSGVWDFSVGFSGQSGLRSDVTGSEPALRSSPVPVHLSQGSNSVTHSAGDEDGMVAPDQVLMIPGLDDDVTHSPALSASNSQAQQFESSLSSFASSTSLNDNEDEDRTAPEKLSRDVSPRSSHTIISRLETVIAPFRKSVRKCLEATSLMDKMRYIGRAIQGLNRQLWQLMGAGEQASCDDILSTLVVTLCHMPEEIFVGLYVNVRMLMDVWPPFLDGTLWNCSLVNLYASYDFLFTHSVCEKAVRDYSGSLRIKF</sequence>
<evidence type="ECO:0000256" key="1">
    <source>
        <dbReference type="SAM" id="MobiDB-lite"/>
    </source>
</evidence>
<feature type="compositionally biased region" description="Polar residues" evidence="1">
    <location>
        <begin position="535"/>
        <end position="547"/>
    </location>
</feature>
<feature type="compositionally biased region" description="Low complexity" evidence="1">
    <location>
        <begin position="743"/>
        <end position="752"/>
    </location>
</feature>
<feature type="region of interest" description="Disordered" evidence="1">
    <location>
        <begin position="846"/>
        <end position="876"/>
    </location>
</feature>
<feature type="region of interest" description="Disordered" evidence="1">
    <location>
        <begin position="442"/>
        <end position="477"/>
    </location>
</feature>
<dbReference type="OrthoDB" id="10028873at2759"/>
<dbReference type="EMBL" id="RQTK01001691">
    <property type="protein sequence ID" value="RUS69415.1"/>
    <property type="molecule type" value="Genomic_DNA"/>
</dbReference>
<dbReference type="AlphaFoldDB" id="A0A433SK11"/>
<evidence type="ECO:0000313" key="2">
    <source>
        <dbReference type="EMBL" id="RUS69415.1"/>
    </source>
</evidence>
<keyword evidence="3" id="KW-1185">Reference proteome</keyword>
<feature type="compositionally biased region" description="Polar residues" evidence="1">
    <location>
        <begin position="463"/>
        <end position="477"/>
    </location>
</feature>
<feature type="region of interest" description="Disordered" evidence="1">
    <location>
        <begin position="734"/>
        <end position="754"/>
    </location>
</feature>
<gene>
    <name evidence="2" type="ORF">EGW08_022823</name>
</gene>
<accession>A0A433SK11</accession>